<gene>
    <name evidence="2" type="ORF">BLTE_29470</name>
</gene>
<sequence>MSWNDERIEQLKKLWADGLSASQIAAELGGITRNAVIGKVHRLGLSGRAKTATAAAPRSRKQRTPAPAPRQNGFVRGNVVLAPRVAPEEVPEVETELATEPVENVVPIGQRCSILELNEATCRWPIGEPGRPDFSYCGGRAISGLPYCSFHARIAYQPVADRRRDRRVG</sequence>
<evidence type="ECO:0008006" key="4">
    <source>
        <dbReference type="Google" id="ProtNLM"/>
    </source>
</evidence>
<reference evidence="2 3" key="1">
    <citation type="submission" date="2018-08" db="EMBL/GenBank/DDBJ databases">
        <title>Complete genome sequencing of Blastochloris tepida GI.</title>
        <authorList>
            <person name="Tsukatani Y."/>
            <person name="Mori H."/>
        </authorList>
    </citation>
    <scope>NUCLEOTIDE SEQUENCE [LARGE SCALE GENOMIC DNA]</scope>
    <source>
        <strain evidence="2 3">GI</strain>
    </source>
</reference>
<organism evidence="2 3">
    <name type="scientific">Blastochloris tepida</name>
    <dbReference type="NCBI Taxonomy" id="2233851"/>
    <lineage>
        <taxon>Bacteria</taxon>
        <taxon>Pseudomonadati</taxon>
        <taxon>Pseudomonadota</taxon>
        <taxon>Alphaproteobacteria</taxon>
        <taxon>Hyphomicrobiales</taxon>
        <taxon>Blastochloridaceae</taxon>
        <taxon>Blastochloris</taxon>
    </lineage>
</organism>
<keyword evidence="3" id="KW-1185">Reference proteome</keyword>
<dbReference type="AlphaFoldDB" id="A0A348G3X9"/>
<dbReference type="Pfam" id="PF07750">
    <property type="entry name" value="GcrA"/>
    <property type="match status" value="1"/>
</dbReference>
<dbReference type="KEGG" id="blag:BLTE_29470"/>
<dbReference type="InterPro" id="IPR011681">
    <property type="entry name" value="GcrA"/>
</dbReference>
<evidence type="ECO:0000313" key="3">
    <source>
        <dbReference type="Proteomes" id="UP000266934"/>
    </source>
</evidence>
<name>A0A348G3X9_9HYPH</name>
<accession>A0A348G3X9</accession>
<dbReference type="OrthoDB" id="9798071at2"/>
<proteinExistence type="predicted"/>
<evidence type="ECO:0000256" key="1">
    <source>
        <dbReference type="SAM" id="MobiDB-lite"/>
    </source>
</evidence>
<dbReference type="EMBL" id="AP018907">
    <property type="protein sequence ID" value="BBF94262.1"/>
    <property type="molecule type" value="Genomic_DNA"/>
</dbReference>
<dbReference type="Gene3D" id="1.10.10.60">
    <property type="entry name" value="Homeodomain-like"/>
    <property type="match status" value="1"/>
</dbReference>
<dbReference type="Proteomes" id="UP000266934">
    <property type="component" value="Chromosome"/>
</dbReference>
<feature type="region of interest" description="Disordered" evidence="1">
    <location>
        <begin position="48"/>
        <end position="73"/>
    </location>
</feature>
<evidence type="ECO:0000313" key="2">
    <source>
        <dbReference type="EMBL" id="BBF94262.1"/>
    </source>
</evidence>
<protein>
    <recommendedName>
        <fullName evidence="4">GcrA cell cycle regulator</fullName>
    </recommendedName>
</protein>